<dbReference type="InterPro" id="IPR007159">
    <property type="entry name" value="SpoVT-AbrB_dom"/>
</dbReference>
<dbReference type="InterPro" id="IPR037914">
    <property type="entry name" value="SpoVT-AbrB_sf"/>
</dbReference>
<dbReference type="EMBL" id="JABRWJ010000021">
    <property type="protein sequence ID" value="NRF72245.1"/>
    <property type="molecule type" value="Genomic_DNA"/>
</dbReference>
<dbReference type="GO" id="GO:0003677">
    <property type="term" value="F:DNA binding"/>
    <property type="evidence" value="ECO:0007669"/>
    <property type="project" value="UniProtKB-KW"/>
</dbReference>
<name>A0ABX2EU53_9BURK</name>
<proteinExistence type="predicted"/>
<accession>A0ABX2EU53</accession>
<dbReference type="Gene3D" id="2.10.260.10">
    <property type="match status" value="1"/>
</dbReference>
<dbReference type="PROSITE" id="PS51740">
    <property type="entry name" value="SPOVT_ABRB"/>
    <property type="match status" value="1"/>
</dbReference>
<dbReference type="NCBIfam" id="TIGR01439">
    <property type="entry name" value="lp_hng_hel_AbrB"/>
    <property type="match status" value="1"/>
</dbReference>
<evidence type="ECO:0000313" key="4">
    <source>
        <dbReference type="Proteomes" id="UP000737171"/>
    </source>
</evidence>
<evidence type="ECO:0000259" key="2">
    <source>
        <dbReference type="PROSITE" id="PS51740"/>
    </source>
</evidence>
<feature type="domain" description="SpoVT-AbrB" evidence="2">
    <location>
        <begin position="2"/>
        <end position="48"/>
    </location>
</feature>
<dbReference type="Proteomes" id="UP000737171">
    <property type="component" value="Unassembled WGS sequence"/>
</dbReference>
<protein>
    <submittedName>
        <fullName evidence="3">AbrB/MazE/SpoVT family DNA-binding domain-containing protein</fullName>
    </submittedName>
</protein>
<keyword evidence="4" id="KW-1185">Reference proteome</keyword>
<evidence type="ECO:0000313" key="3">
    <source>
        <dbReference type="EMBL" id="NRF72245.1"/>
    </source>
</evidence>
<keyword evidence="1 3" id="KW-0238">DNA-binding</keyword>
<reference evidence="3 4" key="1">
    <citation type="submission" date="2020-05" db="EMBL/GenBank/DDBJ databases">
        <title>Aquincola sp. isolate from soil.</title>
        <authorList>
            <person name="Han J."/>
            <person name="Kim D.-U."/>
        </authorList>
    </citation>
    <scope>NUCLEOTIDE SEQUENCE [LARGE SCALE GENOMIC DNA]</scope>
    <source>
        <strain evidence="3 4">S2</strain>
    </source>
</reference>
<evidence type="ECO:0000256" key="1">
    <source>
        <dbReference type="PROSITE-ProRule" id="PRU01076"/>
    </source>
</evidence>
<dbReference type="Pfam" id="PF04014">
    <property type="entry name" value="MazE_antitoxin"/>
    <property type="match status" value="1"/>
</dbReference>
<sequence>MPHVTKVQSRGRVTIPAGVRQALQLESGDDVVFIETAPGRFEIKAEVRNAALLRRQRSSRLEVPVPASTTQMKLPI</sequence>
<dbReference type="RefSeq" id="WP_173135120.1">
    <property type="nucleotide sequence ID" value="NZ_JABRWJ010000021.1"/>
</dbReference>
<gene>
    <name evidence="3" type="ORF">HLB44_35200</name>
</gene>
<organism evidence="3 4">
    <name type="scientific">Pseudaquabacterium terrae</name>
    <dbReference type="NCBI Taxonomy" id="2732868"/>
    <lineage>
        <taxon>Bacteria</taxon>
        <taxon>Pseudomonadati</taxon>
        <taxon>Pseudomonadota</taxon>
        <taxon>Betaproteobacteria</taxon>
        <taxon>Burkholderiales</taxon>
        <taxon>Sphaerotilaceae</taxon>
        <taxon>Pseudaquabacterium</taxon>
    </lineage>
</organism>
<dbReference type="SUPFAM" id="SSF89447">
    <property type="entry name" value="AbrB/MazE/MraZ-like"/>
    <property type="match status" value="1"/>
</dbReference>
<dbReference type="SMART" id="SM00966">
    <property type="entry name" value="SpoVT_AbrB"/>
    <property type="match status" value="1"/>
</dbReference>
<comment type="caution">
    <text evidence="3">The sequence shown here is derived from an EMBL/GenBank/DDBJ whole genome shotgun (WGS) entry which is preliminary data.</text>
</comment>